<dbReference type="PROSITE" id="PS51715">
    <property type="entry name" value="G_GB1_RHD3"/>
    <property type="match status" value="1"/>
</dbReference>
<feature type="domain" description="EF-hand" evidence="6">
    <location>
        <begin position="2940"/>
        <end position="2975"/>
    </location>
</feature>
<dbReference type="InterPro" id="IPR018247">
    <property type="entry name" value="EF_Hand_1_Ca_BS"/>
</dbReference>
<evidence type="ECO:0000256" key="2">
    <source>
        <dbReference type="ARBA" id="ARBA00022837"/>
    </source>
</evidence>
<evidence type="ECO:0000256" key="3">
    <source>
        <dbReference type="ARBA" id="ARBA00023134"/>
    </source>
</evidence>
<evidence type="ECO:0000256" key="4">
    <source>
        <dbReference type="PROSITE-ProRule" id="PRU01052"/>
    </source>
</evidence>
<feature type="domain" description="EF-hand" evidence="6">
    <location>
        <begin position="2815"/>
        <end position="2850"/>
    </location>
</feature>
<keyword evidence="5" id="KW-0175">Coiled coil</keyword>
<keyword evidence="2" id="KW-0106">Calcium</keyword>
<dbReference type="Pfam" id="PF25683">
    <property type="entry name" value="URGCP_GTPase"/>
    <property type="match status" value="1"/>
</dbReference>
<organism evidence="9 10">
    <name type="scientific">Effrenium voratum</name>
    <dbReference type="NCBI Taxonomy" id="2562239"/>
    <lineage>
        <taxon>Eukaryota</taxon>
        <taxon>Sar</taxon>
        <taxon>Alveolata</taxon>
        <taxon>Dinophyceae</taxon>
        <taxon>Suessiales</taxon>
        <taxon>Symbiodiniaceae</taxon>
        <taxon>Effrenium</taxon>
    </lineage>
</organism>
<protein>
    <recommendedName>
        <fullName evidence="11">VLIG-type G domain-containing protein</fullName>
    </recommendedName>
</protein>
<sequence>AAWTTAARFQAGFCSRGGALAALQELALTAKLRSQAGLNECWWLSYQAWTDGGMTQAWFPGKFLEGPSSALGSWTWEEAANRCKALGAAWQLWPVTVDLPRYVHDLRGCGRVRRDLWSSIDELKSALAPTLPFRREVHLCIPSACRASEVAAGPVVLWLAHGWQLKGAMSQLPPPALAHANVSIPSGTQHSEWLHVRTQGRLGNLLMDLANGLAQAARLGKRGVVLHRGFELSAAAGRNDGRELLGDLFGEKLELDLSAEDRRLLFRRSTRCGVDVASAGLVSAATHWSFSAWGNLEGAFQSCALHLALRRRILRSVLLPRLEQRCSLSATAADVVTIHLRGGDTIPAVSPEHAQPPCAVYDHVLSEDGFQHIEIVAEDGKNPCLAHLLSRYPTKIRGVQLGGSLLEAACALLSASNLVLAKSSFTGNLALLGLARKVFAPLPAGMFAPGPTSFGLPFYEYFAQLCSTFNDSVGYQPGDSYFATRLQRHAVDGEVSDRFPESLGGAGIAGSAARSQLSEAQLPLATLGDLEPAGSVQDHAFLQLLGIPENVATSQAVDRCFLKVEVYDRFGESGAVEDEFERFCRGFVADARQRCGGRRLVAALKPLLVDLVKRRQGISSMLNILRSCGLDKAEKVLLRKHLQPRDVLIALTFSSMPPGTSQARMMTLAAKTDSPLPLLFGWAVPEEPGGGLQLCSQIQWGALRELFCSPSCPLVLSLGTSQTLGKSYLLQYLYALQECHFRSVHQTPLRIHTMASIDLISDFAREECMRGVTLADVHGFDGKLCRALTATLHSFAAVTLLHASLRSDFPSGTEPSEKLRSLLEVLPEDGGNLLLLLRDAEDDHGPTEQRRVAGCVESVRRLTRRQRISAWLVPCLSSLGPTELTNEVKSLRKSRALGPGPCLEEALAEAARSHRKFPPAAVLQQRYYELFELLEKQDSLTLPKAQDSYGALAQRVFSELGGTGAGGSCELLGKLFPVAQSHQQLTTLIQDKVRCLGRGREYLEPEERRLLESNVDGIDREIARLRLERQKAAPHPLLRTFAQLVQTGDISLIVEFGACLNEWKQTKRYPLLQRKLALRKELDRLISEAKLSEPSAARAAQLRSDLAQLQRRLDEVDVSTDSFWLELMLWHELDRTGVRPGLRELGLSFAKAKACYLNWVKSGNPLHFLHSSPLQFGAFEPLRWHPQLSGANFFGSDFIGEVLRDLDQSLGVDVRRRPLLVISVIGVQSSGKSTLMNYLFGCSFATHVGRCTKGLYISLLETRHALLVILDTEGLLSVEARDDVFDKQVALMTMACSDLVIVNNRGELGRHVGDLFQVCLFALYHLKLARISPAIGFVLQCLSMVNQQQQYEWVATVKRSLEDSVQELQQKEKPHSFKLQDLVFLDSESIFVMPSAFNDDVQFGLQVSRPTNLYALKALQLREKVFQWIARAKESQKQRQTETDTTVFASLSQWYDHARTVWQTLSMCGTDLLQFRTMRQVLMAQQLQEFCDALVQKHVDGKMHLESEHLIQRYTKELRSANVSSEVHATDNAFRGQLDALRDAVVQEMQHDFDEFVRAHDSKFTDEQVKSDKRFSLMGPMRRKYASVDSLWRSAVHLVLEQNSMDHLFEEISARVNDLLLEQGSHINVQNVERVFEEKWSQVMAEALRKQKPNLDKVTQEVVSHFNAALLNLKSQFRKAHIFHGVKTLTSDVREMSEAMSSFLLAKKGIGAALVPVMPTGASGASHVDNLWIKLVDTMRLEVDQQGQMSDAAALKILNRLNSEMEAADQLRQLLHRLGSPFVQKLVYEVAKATIHYRFQIEQQNFQSRVNEILSKKQQKLWEIQARVDSGKREVHCAKVWAKSFVDTLDQHFRNAVGRMAQEVVSHMSKILTNPGNACEQAIERSFTRRNWRHVVMYAIDPTQYLFMEFHKEWESFKQGLVDKYCQELKNNFGNCLRVAEEHMQDLLESRSLEGISDLTMNKLSQVLKEVCAELADDSLASVLCSSLPTFQSEADWALKNFGQFLRFASLELKRYRSNMRETEISVERRMESELTRQKSDFWKCISGCPARCPGCGTKCNLESESHWPERPHECRRHVYPAFNGWQKQEGRKPFLLHCRAKAQWQIARTRPPIEAGGPERYWDNFQAMLEDEHPDWLDPMTRLPLASMEPLEDFEEDCASAPEEIQREIEENRRAWANCKDALLEHFTSMADDPDIPWLEKYKREGGALQREDFVSIRDELFAVTPLESLEAMDSMMPLDDTLEEIHRRLCAAIPGTAEALRLRANLAGELLEAAGRLMDCTSYEAVRAGILEFGGVCEEEEEECVAPIITCQKDLEVWQNLWPELCLPARQGTAKRRLFIGLTLWASTLPDAKDVVPDWQLEYVDEAAETARLAAFAELNLEEIDQDELPEPEPHEYCPPLNAVQVTFRLGRALVEKAGAGSLGDFAAGLTELRQTVESALPQYVQNQTKLSEDFTEKKKATAAARWAKAQTEEGLNDASDDESVESEKEPIILLQEEQQRDSVYFVLHADADAAYDADADAYSFGEAAMSQAELLQYYERLCKEEPLLRCLIAPLAQKDPGLQEGLKALRARLPGSVSLVDDICQKEAQVQELDDDGDEQAQRDGIGRLLDPRLTAFGLASQRIEFLKAGHGHHDVATEELGRDSVLDFGEHQEMLAALGPLMDFALSTPDSHRRMLLPLEDPQLQPLGDRLRSILLTAYRSKKSAKRKKNKDLNKLQFCEGLRRLGYRHADDYAELIFDFLDQSGNGSISPSELQMLELVDGAGTLEDLDKLRIFLCEWKARRARAAEAARAAQGGETEDDAARAEAEKEAKRSPLAELWQYMDRDGSGEASFAEFRRALRKARHPAGLNPNKGPALELFMCLDIQVDGSIVEGEFYCFSILSAYFQLQRVERVRKFLETRFGTLKAAFKYMDADRSGSLTTQEWMDFMMGPQGYASEEDVKVCFFFIDKDFSGQLTSKEFEFLGNFDGRDFVEDVEKLRDYLVEKYENLEDAYDAWEQKMPPLDMGGTDLSQIPEKRRMRREGRGLSGQDFVNACRMCGFKGRFDPRLLFNFLDASHVGHITRNEFLQLGKLGAVEALHITSERMRKGIGTLKAFIFQEAELEDPEEAQPDDKWKWAAVHKALRDVTQDDLELTEA</sequence>
<keyword evidence="3" id="KW-0342">GTP-binding</keyword>
<dbReference type="PROSITE" id="PS51717">
    <property type="entry name" value="G_VLIG"/>
    <property type="match status" value="1"/>
</dbReference>
<evidence type="ECO:0000259" key="7">
    <source>
        <dbReference type="PROSITE" id="PS51715"/>
    </source>
</evidence>
<feature type="domain" description="VLIG-type G" evidence="8">
    <location>
        <begin position="1216"/>
        <end position="1459"/>
    </location>
</feature>
<dbReference type="InterPro" id="IPR030386">
    <property type="entry name" value="G_GB1_RHD3_dom"/>
</dbReference>
<dbReference type="InterPro" id="IPR011992">
    <property type="entry name" value="EF-hand-dom_pair"/>
</dbReference>
<accession>A0AA36MVN1</accession>
<dbReference type="InterPro" id="IPR030383">
    <property type="entry name" value="G_VLIG_dom"/>
</dbReference>
<dbReference type="PROSITE" id="PS00018">
    <property type="entry name" value="EF_HAND_1"/>
    <property type="match status" value="2"/>
</dbReference>
<dbReference type="PROSITE" id="PS50222">
    <property type="entry name" value="EF_HAND_2"/>
    <property type="match status" value="3"/>
</dbReference>
<dbReference type="CDD" id="cd00051">
    <property type="entry name" value="EFh"/>
    <property type="match status" value="1"/>
</dbReference>
<feature type="coiled-coil region" evidence="5">
    <location>
        <begin position="2977"/>
        <end position="3004"/>
    </location>
</feature>
<feature type="domain" description="GB1/RHD3-type G" evidence="7">
    <location>
        <begin position="1216"/>
        <end position="1244"/>
    </location>
</feature>
<evidence type="ECO:0000256" key="5">
    <source>
        <dbReference type="SAM" id="Coils"/>
    </source>
</evidence>
<gene>
    <name evidence="9" type="ORF">EVOR1521_LOCUS8490</name>
</gene>
<comment type="similarity">
    <text evidence="4">Belongs to the TRAFAC class dynamin-like GTPase superfamily. GB1/RHD3 GTPase family.</text>
</comment>
<dbReference type="GO" id="GO:0005525">
    <property type="term" value="F:GTP binding"/>
    <property type="evidence" value="ECO:0007669"/>
    <property type="project" value="UniProtKB-KW"/>
</dbReference>
<dbReference type="SMART" id="SM00054">
    <property type="entry name" value="EFh"/>
    <property type="match status" value="5"/>
</dbReference>
<evidence type="ECO:0000259" key="6">
    <source>
        <dbReference type="PROSITE" id="PS50222"/>
    </source>
</evidence>
<dbReference type="Gene3D" id="3.40.50.300">
    <property type="entry name" value="P-loop containing nucleotide triphosphate hydrolases"/>
    <property type="match status" value="1"/>
</dbReference>
<feature type="non-terminal residue" evidence="9">
    <location>
        <position position="3141"/>
    </location>
</feature>
<dbReference type="SUPFAM" id="SSF52540">
    <property type="entry name" value="P-loop containing nucleoside triphosphate hydrolases"/>
    <property type="match status" value="1"/>
</dbReference>
<evidence type="ECO:0008006" key="11">
    <source>
        <dbReference type="Google" id="ProtNLM"/>
    </source>
</evidence>
<evidence type="ECO:0000313" key="9">
    <source>
        <dbReference type="EMBL" id="CAJ1380583.1"/>
    </source>
</evidence>
<keyword evidence="1" id="KW-0547">Nucleotide-binding</keyword>
<dbReference type="GO" id="GO:0005509">
    <property type="term" value="F:calcium ion binding"/>
    <property type="evidence" value="ECO:0007669"/>
    <property type="project" value="InterPro"/>
</dbReference>
<dbReference type="Proteomes" id="UP001178507">
    <property type="component" value="Unassembled WGS sequence"/>
</dbReference>
<dbReference type="Gene3D" id="1.10.238.10">
    <property type="entry name" value="EF-hand"/>
    <property type="match status" value="2"/>
</dbReference>
<evidence type="ECO:0000259" key="8">
    <source>
        <dbReference type="PROSITE" id="PS51717"/>
    </source>
</evidence>
<proteinExistence type="inferred from homology"/>
<evidence type="ECO:0000313" key="10">
    <source>
        <dbReference type="Proteomes" id="UP001178507"/>
    </source>
</evidence>
<dbReference type="PANTHER" id="PTHR14819">
    <property type="entry name" value="GTP-BINDING"/>
    <property type="match status" value="1"/>
</dbReference>
<dbReference type="PANTHER" id="PTHR14819:SF25">
    <property type="entry name" value="CHROMOSOME UNDETERMINED SCAFFOLD_52, WHOLE GENOME SHOTGUN SEQUENCE"/>
    <property type="match status" value="1"/>
</dbReference>
<dbReference type="SUPFAM" id="SSF47473">
    <property type="entry name" value="EF-hand"/>
    <property type="match status" value="2"/>
</dbReference>
<evidence type="ECO:0000256" key="1">
    <source>
        <dbReference type="ARBA" id="ARBA00022741"/>
    </source>
</evidence>
<dbReference type="GO" id="GO:0003924">
    <property type="term" value="F:GTPase activity"/>
    <property type="evidence" value="ECO:0007669"/>
    <property type="project" value="InterPro"/>
</dbReference>
<dbReference type="InterPro" id="IPR002048">
    <property type="entry name" value="EF_hand_dom"/>
</dbReference>
<dbReference type="InterPro" id="IPR052986">
    <property type="entry name" value="VLIG_GTPase"/>
</dbReference>
<keyword evidence="10" id="KW-1185">Reference proteome</keyword>
<dbReference type="InterPro" id="IPR027417">
    <property type="entry name" value="P-loop_NTPase"/>
</dbReference>
<reference evidence="9" key="1">
    <citation type="submission" date="2023-08" db="EMBL/GenBank/DDBJ databases">
        <authorList>
            <person name="Chen Y."/>
            <person name="Shah S."/>
            <person name="Dougan E. K."/>
            <person name="Thang M."/>
            <person name="Chan C."/>
        </authorList>
    </citation>
    <scope>NUCLEOTIDE SEQUENCE</scope>
</reference>
<name>A0AA36MVN1_9DINO</name>
<feature type="domain" description="EF-hand" evidence="6">
    <location>
        <begin position="2904"/>
        <end position="2939"/>
    </location>
</feature>
<dbReference type="Pfam" id="PF13202">
    <property type="entry name" value="EF-hand_5"/>
    <property type="match status" value="2"/>
</dbReference>
<dbReference type="EMBL" id="CAUJNA010000725">
    <property type="protein sequence ID" value="CAJ1380583.1"/>
    <property type="molecule type" value="Genomic_DNA"/>
</dbReference>
<comment type="caution">
    <text evidence="9">The sequence shown here is derived from an EMBL/GenBank/DDBJ whole genome shotgun (WGS) entry which is preliminary data.</text>
</comment>